<evidence type="ECO:0000259" key="4">
    <source>
        <dbReference type="PROSITE" id="PS50222"/>
    </source>
</evidence>
<keyword evidence="2" id="KW-0539">Nucleus</keyword>
<sequence length="198" mass="22782">METLSATNLQVIFLFSTHLTAAIVAEENLMTLFDFPRFLDVMAKDMKPEPFDRQLRDAFKVLNKDSTGFVTVFELRHILTNIGEKLEPSEFDKWIREARSATSFLECYDKMALVLHFHFSIAAINDTDSKSQWEPLAPTKEAHEFHLSQTYHEGLLKLQAKEYEKARELLESVLKYPLIANAQVDSSASDGHLLQLRF</sequence>
<dbReference type="FunFam" id="1.10.238.10:FF:000001">
    <property type="entry name" value="Calmodulin 1"/>
    <property type="match status" value="1"/>
</dbReference>
<proteinExistence type="predicted"/>
<evidence type="ECO:0000256" key="2">
    <source>
        <dbReference type="ARBA" id="ARBA00023242"/>
    </source>
</evidence>
<protein>
    <submittedName>
        <fullName evidence="5">Putative calcium-binding protein CML13 isoform A</fullName>
    </submittedName>
</protein>
<dbReference type="InterPro" id="IPR033053">
    <property type="entry name" value="Hir3/CABIN1"/>
</dbReference>
<accession>A0A445FRV3</accession>
<organism evidence="5 6">
    <name type="scientific">Glycine soja</name>
    <name type="common">Wild soybean</name>
    <dbReference type="NCBI Taxonomy" id="3848"/>
    <lineage>
        <taxon>Eukaryota</taxon>
        <taxon>Viridiplantae</taxon>
        <taxon>Streptophyta</taxon>
        <taxon>Embryophyta</taxon>
        <taxon>Tracheophyta</taxon>
        <taxon>Spermatophyta</taxon>
        <taxon>Magnoliopsida</taxon>
        <taxon>eudicotyledons</taxon>
        <taxon>Gunneridae</taxon>
        <taxon>Pentapetalae</taxon>
        <taxon>rosids</taxon>
        <taxon>fabids</taxon>
        <taxon>Fabales</taxon>
        <taxon>Fabaceae</taxon>
        <taxon>Papilionoideae</taxon>
        <taxon>50 kb inversion clade</taxon>
        <taxon>NPAAA clade</taxon>
        <taxon>indigoferoid/millettioid clade</taxon>
        <taxon>Phaseoleae</taxon>
        <taxon>Glycine</taxon>
        <taxon>Glycine subgen. Soja</taxon>
    </lineage>
</organism>
<evidence type="ECO:0000313" key="6">
    <source>
        <dbReference type="Proteomes" id="UP000289340"/>
    </source>
</evidence>
<dbReference type="AlphaFoldDB" id="A0A445FRV3"/>
<name>A0A445FRV3_GLYSO</name>
<comment type="subcellular location">
    <subcellularLocation>
        <location evidence="1">Nucleus</location>
    </subcellularLocation>
</comment>
<reference evidence="5 6" key="1">
    <citation type="submission" date="2018-09" db="EMBL/GenBank/DDBJ databases">
        <title>A high-quality reference genome of wild soybean provides a powerful tool to mine soybean genomes.</title>
        <authorList>
            <person name="Xie M."/>
            <person name="Chung C.Y.L."/>
            <person name="Li M.-W."/>
            <person name="Wong F.-L."/>
            <person name="Chan T.-F."/>
            <person name="Lam H.-M."/>
        </authorList>
    </citation>
    <scope>NUCLEOTIDE SEQUENCE [LARGE SCALE GENOMIC DNA]</scope>
    <source>
        <strain evidence="6">cv. W05</strain>
        <tissue evidence="5">Hypocotyl of etiolated seedlings</tissue>
    </source>
</reference>
<dbReference type="PANTHER" id="PTHR15502:SF7">
    <property type="entry name" value="CALCINEURIN-BINDING PROTEIN CABIN-1"/>
    <property type="match status" value="1"/>
</dbReference>
<evidence type="ECO:0000256" key="1">
    <source>
        <dbReference type="ARBA" id="ARBA00004123"/>
    </source>
</evidence>
<dbReference type="GO" id="GO:0005634">
    <property type="term" value="C:nucleus"/>
    <property type="evidence" value="ECO:0007669"/>
    <property type="project" value="UniProtKB-SubCell"/>
</dbReference>
<dbReference type="EMBL" id="QZWG01000018">
    <property type="protein sequence ID" value="RZB51612.1"/>
    <property type="molecule type" value="Genomic_DNA"/>
</dbReference>
<keyword evidence="3" id="KW-0732">Signal</keyword>
<evidence type="ECO:0000313" key="5">
    <source>
        <dbReference type="EMBL" id="RZB51612.1"/>
    </source>
</evidence>
<dbReference type="GO" id="GO:0006325">
    <property type="term" value="P:chromatin organization"/>
    <property type="evidence" value="ECO:0007669"/>
    <property type="project" value="InterPro"/>
</dbReference>
<gene>
    <name evidence="5" type="ORF">D0Y65_048153</name>
</gene>
<dbReference type="PANTHER" id="PTHR15502">
    <property type="entry name" value="CALCINEURIN-BINDING PROTEIN CABIN 1-RELATED"/>
    <property type="match status" value="1"/>
</dbReference>
<dbReference type="SUPFAM" id="SSF47473">
    <property type="entry name" value="EF-hand"/>
    <property type="match status" value="1"/>
</dbReference>
<dbReference type="InterPro" id="IPR002048">
    <property type="entry name" value="EF_hand_dom"/>
</dbReference>
<keyword evidence="6" id="KW-1185">Reference proteome</keyword>
<dbReference type="Pfam" id="PF13405">
    <property type="entry name" value="EF-hand_6"/>
    <property type="match status" value="1"/>
</dbReference>
<dbReference type="InterPro" id="IPR011992">
    <property type="entry name" value="EF-hand-dom_pair"/>
</dbReference>
<comment type="caution">
    <text evidence="5">The sequence shown here is derived from an EMBL/GenBank/DDBJ whole genome shotgun (WGS) entry which is preliminary data.</text>
</comment>
<feature type="domain" description="EF-hand" evidence="4">
    <location>
        <begin position="50"/>
        <end position="85"/>
    </location>
</feature>
<feature type="chain" id="PRO_5019514358" evidence="3">
    <location>
        <begin position="23"/>
        <end position="198"/>
    </location>
</feature>
<dbReference type="Gene3D" id="1.10.238.10">
    <property type="entry name" value="EF-hand"/>
    <property type="match status" value="1"/>
</dbReference>
<feature type="signal peptide" evidence="3">
    <location>
        <begin position="1"/>
        <end position="22"/>
    </location>
</feature>
<dbReference type="Proteomes" id="UP000289340">
    <property type="component" value="Chromosome 18"/>
</dbReference>
<dbReference type="GO" id="GO:0031491">
    <property type="term" value="F:nucleosome binding"/>
    <property type="evidence" value="ECO:0007669"/>
    <property type="project" value="TreeGrafter"/>
</dbReference>
<dbReference type="GO" id="GO:0005509">
    <property type="term" value="F:calcium ion binding"/>
    <property type="evidence" value="ECO:0007669"/>
    <property type="project" value="InterPro"/>
</dbReference>
<dbReference type="PROSITE" id="PS50222">
    <property type="entry name" value="EF_HAND_2"/>
    <property type="match status" value="1"/>
</dbReference>
<evidence type="ECO:0000256" key="3">
    <source>
        <dbReference type="SAM" id="SignalP"/>
    </source>
</evidence>